<evidence type="ECO:0000313" key="15">
    <source>
        <dbReference type="Proteomes" id="UP000799437"/>
    </source>
</evidence>
<feature type="binding site" evidence="9">
    <location>
        <position position="212"/>
    </location>
    <ligand>
        <name>Ca(2+)</name>
        <dbReference type="ChEBI" id="CHEBI:29108"/>
        <label>2</label>
    </ligand>
</feature>
<dbReference type="Gene3D" id="1.10.420.10">
    <property type="entry name" value="Peroxidase, domain 2"/>
    <property type="match status" value="1"/>
</dbReference>
<dbReference type="RefSeq" id="XP_033603880.1">
    <property type="nucleotide sequence ID" value="XM_033746622.1"/>
</dbReference>
<reference evidence="14" key="1">
    <citation type="journal article" date="2020" name="Stud. Mycol.">
        <title>101 Dothideomycetes genomes: a test case for predicting lifestyles and emergence of pathogens.</title>
        <authorList>
            <person name="Haridas S."/>
            <person name="Albert R."/>
            <person name="Binder M."/>
            <person name="Bloem J."/>
            <person name="Labutti K."/>
            <person name="Salamov A."/>
            <person name="Andreopoulos B."/>
            <person name="Baker S."/>
            <person name="Barry K."/>
            <person name="Bills G."/>
            <person name="Bluhm B."/>
            <person name="Cannon C."/>
            <person name="Castanera R."/>
            <person name="Culley D."/>
            <person name="Daum C."/>
            <person name="Ezra D."/>
            <person name="Gonzalez J."/>
            <person name="Henrissat B."/>
            <person name="Kuo A."/>
            <person name="Liang C."/>
            <person name="Lipzen A."/>
            <person name="Lutzoni F."/>
            <person name="Magnuson J."/>
            <person name="Mondo S."/>
            <person name="Nolan M."/>
            <person name="Ohm R."/>
            <person name="Pangilinan J."/>
            <person name="Park H.-J."/>
            <person name="Ramirez L."/>
            <person name="Alfaro M."/>
            <person name="Sun H."/>
            <person name="Tritt A."/>
            <person name="Yoshinaga Y."/>
            <person name="Zwiers L.-H."/>
            <person name="Turgeon B."/>
            <person name="Goodwin S."/>
            <person name="Spatafora J."/>
            <person name="Crous P."/>
            <person name="Grigoriev I."/>
        </authorList>
    </citation>
    <scope>NUCLEOTIDE SEQUENCE</scope>
    <source>
        <strain evidence="14">CBS 121739</strain>
    </source>
</reference>
<dbReference type="PRINTS" id="PR00458">
    <property type="entry name" value="PEROXIDASE"/>
</dbReference>
<evidence type="ECO:0000256" key="12">
    <source>
        <dbReference type="RuleBase" id="RU363051"/>
    </source>
</evidence>
<gene>
    <name evidence="14" type="ORF">EJ05DRAFT_497980</name>
</gene>
<evidence type="ECO:0000256" key="5">
    <source>
        <dbReference type="ARBA" id="ARBA00023002"/>
    </source>
</evidence>
<dbReference type="InterPro" id="IPR019794">
    <property type="entry name" value="Peroxidases_AS"/>
</dbReference>
<evidence type="ECO:0000256" key="3">
    <source>
        <dbReference type="ARBA" id="ARBA00022617"/>
    </source>
</evidence>
<name>A0A6A6WGT9_9PEZI</name>
<dbReference type="InterPro" id="IPR044831">
    <property type="entry name" value="Ccp1-like"/>
</dbReference>
<feature type="binding site" description="axial binding residue" evidence="9">
    <location>
        <position position="194"/>
    </location>
    <ligand>
        <name>heme b</name>
        <dbReference type="ChEBI" id="CHEBI:60344"/>
    </ligand>
    <ligandPart>
        <name>Fe</name>
        <dbReference type="ChEBI" id="CHEBI:18248"/>
    </ligandPart>
</feature>
<dbReference type="GO" id="GO:0004601">
    <property type="term" value="F:peroxidase activity"/>
    <property type="evidence" value="ECO:0007669"/>
    <property type="project" value="UniProtKB-KW"/>
</dbReference>
<keyword evidence="5 12" id="KW-0560">Oxidoreductase</keyword>
<dbReference type="InterPro" id="IPR001621">
    <property type="entry name" value="Ligninase"/>
</dbReference>
<dbReference type="GO" id="GO:0046872">
    <property type="term" value="F:metal ion binding"/>
    <property type="evidence" value="ECO:0007669"/>
    <property type="project" value="UniProtKB-UniRule"/>
</dbReference>
<dbReference type="GO" id="GO:0034599">
    <property type="term" value="P:cellular response to oxidative stress"/>
    <property type="evidence" value="ECO:0007669"/>
    <property type="project" value="InterPro"/>
</dbReference>
<feature type="binding site" evidence="9">
    <location>
        <position position="219"/>
    </location>
    <ligand>
        <name>Ca(2+)</name>
        <dbReference type="ChEBI" id="CHEBI:29108"/>
        <label>2</label>
    </ligand>
</feature>
<feature type="domain" description="Plant heme peroxidase family profile" evidence="13">
    <location>
        <begin position="72"/>
        <end position="195"/>
    </location>
</feature>
<dbReference type="Gene3D" id="1.10.520.10">
    <property type="match status" value="1"/>
</dbReference>
<keyword evidence="4 9" id="KW-0479">Metal-binding</keyword>
<evidence type="ECO:0000256" key="8">
    <source>
        <dbReference type="PIRSR" id="PIRSR601621-1"/>
    </source>
</evidence>
<dbReference type="PROSITE" id="PS00436">
    <property type="entry name" value="PEROXIDASE_2"/>
    <property type="match status" value="1"/>
</dbReference>
<evidence type="ECO:0000256" key="10">
    <source>
        <dbReference type="PIRSR" id="PIRSR601621-3"/>
    </source>
</evidence>
<evidence type="ECO:0000256" key="9">
    <source>
        <dbReference type="PIRSR" id="PIRSR601621-2"/>
    </source>
</evidence>
<sequence>MLFQTYFFAAALIATVDASPHESPRDKTAFSTVKRVIYDRLWRRQDCPSVWFDIGKQLASEYVTNGQCNSDARGAIRLAFHDCFSGGCDGSMILANDCSRKENAGLQDTCQKIGDLAKEKDVGVADLIQFAGAAGIKACPGGVSMPIYIGRKDSTTPAPEGEIPSHLADADTLINQFAAKGFTTTDLVALVGAHSTSQQKTVDTARAGAAQDSTDGIWDVKFYSETLDGSAPFSFPSDKNIAENSQCSGDWKRFSRSSAGWNRAFFSAMEKMSLLGNDKSELMDCSAALDPSDRRRTIQSASRNARFV</sequence>
<dbReference type="GO" id="GO:0020037">
    <property type="term" value="F:heme binding"/>
    <property type="evidence" value="ECO:0007669"/>
    <property type="project" value="UniProtKB-UniRule"/>
</dbReference>
<comment type="cofactor">
    <cofactor evidence="9">
        <name>heme b</name>
        <dbReference type="ChEBI" id="CHEBI:60344"/>
    </cofactor>
    <text evidence="9">Binds 1 heme b (iron(II)-protoporphyrin IX) group per subunit.</text>
</comment>
<dbReference type="Proteomes" id="UP000799437">
    <property type="component" value="Unassembled WGS sequence"/>
</dbReference>
<keyword evidence="12" id="KW-0732">Signal</keyword>
<keyword evidence="3 9" id="KW-0349">Heme</keyword>
<dbReference type="PRINTS" id="PR00462">
    <property type="entry name" value="LIGNINASE"/>
</dbReference>
<dbReference type="SUPFAM" id="SSF48113">
    <property type="entry name" value="Heme-dependent peroxidases"/>
    <property type="match status" value="1"/>
</dbReference>
<dbReference type="EMBL" id="ML996567">
    <property type="protein sequence ID" value="KAF2761429.1"/>
    <property type="molecule type" value="Genomic_DNA"/>
</dbReference>
<dbReference type="Pfam" id="PF00141">
    <property type="entry name" value="peroxidase"/>
    <property type="match status" value="1"/>
</dbReference>
<proteinExistence type="inferred from homology"/>
<accession>A0A6A6WGT9</accession>
<feature type="binding site" evidence="9">
    <location>
        <position position="195"/>
    </location>
    <ligand>
        <name>Ca(2+)</name>
        <dbReference type="ChEBI" id="CHEBI:29108"/>
        <label>2</label>
    </ligand>
</feature>
<dbReference type="GO" id="GO:0042744">
    <property type="term" value="P:hydrogen peroxide catabolic process"/>
    <property type="evidence" value="ECO:0007669"/>
    <property type="project" value="TreeGrafter"/>
</dbReference>
<organism evidence="14 15">
    <name type="scientific">Pseudovirgaria hyperparasitica</name>
    <dbReference type="NCBI Taxonomy" id="470096"/>
    <lineage>
        <taxon>Eukaryota</taxon>
        <taxon>Fungi</taxon>
        <taxon>Dikarya</taxon>
        <taxon>Ascomycota</taxon>
        <taxon>Pezizomycotina</taxon>
        <taxon>Dothideomycetes</taxon>
        <taxon>Dothideomycetes incertae sedis</taxon>
        <taxon>Acrospermales</taxon>
        <taxon>Acrospermaceae</taxon>
        <taxon>Pseudovirgaria</taxon>
    </lineage>
</organism>
<evidence type="ECO:0000256" key="7">
    <source>
        <dbReference type="ARBA" id="ARBA00023180"/>
    </source>
</evidence>
<evidence type="ECO:0000256" key="6">
    <source>
        <dbReference type="ARBA" id="ARBA00023004"/>
    </source>
</evidence>
<keyword evidence="6 9" id="KW-0408">Iron</keyword>
<comment type="cofactor">
    <cofactor evidence="9 12">
        <name>Ca(2+)</name>
        <dbReference type="ChEBI" id="CHEBI:29108"/>
    </cofactor>
    <text evidence="9 12">Binds 2 calcium ions per subunit.</text>
</comment>
<comment type="similarity">
    <text evidence="1 12">Belongs to the peroxidase family. Ligninase subfamily.</text>
</comment>
<dbReference type="PANTHER" id="PTHR31356:SF66">
    <property type="entry name" value="CATALASE-PEROXIDASE"/>
    <property type="match status" value="1"/>
</dbReference>
<feature type="binding site" evidence="9">
    <location>
        <position position="82"/>
    </location>
    <ligand>
        <name>Ca(2+)</name>
        <dbReference type="ChEBI" id="CHEBI:29108"/>
        <label>1</label>
    </ligand>
</feature>
<keyword evidence="11" id="KW-1015">Disulfide bond</keyword>
<evidence type="ECO:0000256" key="11">
    <source>
        <dbReference type="PIRSR" id="PIRSR601621-4"/>
    </source>
</evidence>
<feature type="binding site" evidence="9">
    <location>
        <position position="91"/>
    </location>
    <ligand>
        <name>Ca(2+)</name>
        <dbReference type="ChEBI" id="CHEBI:29108"/>
        <label>1</label>
    </ligand>
</feature>
<feature type="binding site" evidence="9">
    <location>
        <position position="87"/>
    </location>
    <ligand>
        <name>Ca(2+)</name>
        <dbReference type="ChEBI" id="CHEBI:29108"/>
        <label>1</label>
    </ligand>
</feature>
<dbReference type="InterPro" id="IPR010255">
    <property type="entry name" value="Haem_peroxidase_sf"/>
</dbReference>
<keyword evidence="9 12" id="KW-0106">Calcium</keyword>
<feature type="disulfide bond" evidence="11">
    <location>
        <begin position="68"/>
        <end position="139"/>
    </location>
</feature>
<dbReference type="EC" id="1.11.1.-" evidence="12"/>
<feature type="site" description="Transition state stabilizer" evidence="10">
    <location>
        <position position="77"/>
    </location>
</feature>
<keyword evidence="15" id="KW-1185">Reference proteome</keyword>
<evidence type="ECO:0000256" key="2">
    <source>
        <dbReference type="ARBA" id="ARBA00022559"/>
    </source>
</evidence>
<dbReference type="OrthoDB" id="2113341at2759"/>
<evidence type="ECO:0000256" key="4">
    <source>
        <dbReference type="ARBA" id="ARBA00022723"/>
    </source>
</evidence>
<feature type="active site" description="Proton acceptor" evidence="8">
    <location>
        <position position="81"/>
    </location>
</feature>
<dbReference type="GO" id="GO:0000302">
    <property type="term" value="P:response to reactive oxygen species"/>
    <property type="evidence" value="ECO:0007669"/>
    <property type="project" value="TreeGrafter"/>
</dbReference>
<feature type="binding site" evidence="9">
    <location>
        <position position="89"/>
    </location>
    <ligand>
        <name>Ca(2+)</name>
        <dbReference type="ChEBI" id="CHEBI:29108"/>
        <label>1</label>
    </ligand>
</feature>
<keyword evidence="2 12" id="KW-0575">Peroxidase</keyword>
<feature type="chain" id="PRO_5025717268" description="Peroxidase" evidence="12">
    <location>
        <begin position="19"/>
        <end position="308"/>
    </location>
</feature>
<feature type="signal peptide" evidence="12">
    <location>
        <begin position="1"/>
        <end position="18"/>
    </location>
</feature>
<dbReference type="InterPro" id="IPR002016">
    <property type="entry name" value="Haem_peroxidase"/>
</dbReference>
<evidence type="ECO:0000259" key="13">
    <source>
        <dbReference type="PROSITE" id="PS50873"/>
    </source>
</evidence>
<dbReference type="PROSITE" id="PS50873">
    <property type="entry name" value="PEROXIDASE_4"/>
    <property type="match status" value="1"/>
</dbReference>
<evidence type="ECO:0000256" key="1">
    <source>
        <dbReference type="ARBA" id="ARBA00006089"/>
    </source>
</evidence>
<dbReference type="PANTHER" id="PTHR31356">
    <property type="entry name" value="THYLAKOID LUMENAL 29 KDA PROTEIN, CHLOROPLASTIC-RELATED"/>
    <property type="match status" value="1"/>
</dbReference>
<dbReference type="AlphaFoldDB" id="A0A6A6WGT9"/>
<feature type="binding site" evidence="9">
    <location>
        <position position="214"/>
    </location>
    <ligand>
        <name>Ca(2+)</name>
        <dbReference type="ChEBI" id="CHEBI:29108"/>
        <label>2</label>
    </ligand>
</feature>
<protein>
    <recommendedName>
        <fullName evidence="12">Peroxidase</fullName>
        <ecNumber evidence="12">1.11.1.-</ecNumber>
    </recommendedName>
</protein>
<keyword evidence="7" id="KW-0325">Glycoprotein</keyword>
<evidence type="ECO:0000313" key="14">
    <source>
        <dbReference type="EMBL" id="KAF2761429.1"/>
    </source>
</evidence>
<dbReference type="GeneID" id="54487676"/>